<organism evidence="1 2">
    <name type="scientific">Keguizhuia sedimenti</name>
    <dbReference type="NCBI Taxonomy" id="3064264"/>
    <lineage>
        <taxon>Bacteria</taxon>
        <taxon>Pseudomonadati</taxon>
        <taxon>Pseudomonadota</taxon>
        <taxon>Betaproteobacteria</taxon>
        <taxon>Burkholderiales</taxon>
        <taxon>Oxalobacteraceae</taxon>
        <taxon>Keguizhuia</taxon>
    </lineage>
</organism>
<reference evidence="1 2" key="1">
    <citation type="submission" date="2023-08" db="EMBL/GenBank/DDBJ databases">
        <title>Oxalobacteraceae gen .nov., isolated from river sludge outside the plant.</title>
        <authorList>
            <person name="Zhao S.Y."/>
        </authorList>
    </citation>
    <scope>NUCLEOTIDE SEQUENCE [LARGE SCALE GENOMIC DNA]</scope>
    <source>
        <strain evidence="1 2">R-40</strain>
    </source>
</reference>
<name>A0ABU1BN14_9BURK</name>
<proteinExistence type="predicted"/>
<protein>
    <submittedName>
        <fullName evidence="1">Uncharacterized protein</fullName>
    </submittedName>
</protein>
<accession>A0ABU1BN14</accession>
<gene>
    <name evidence="1" type="ORF">Q8A64_08145</name>
</gene>
<dbReference type="RefSeq" id="WP_338436302.1">
    <property type="nucleotide sequence ID" value="NZ_JAUYVH010000003.1"/>
</dbReference>
<keyword evidence="2" id="KW-1185">Reference proteome</keyword>
<dbReference type="EMBL" id="JAUYVH010000003">
    <property type="protein sequence ID" value="MDQ9170381.1"/>
    <property type="molecule type" value="Genomic_DNA"/>
</dbReference>
<dbReference type="Proteomes" id="UP001225596">
    <property type="component" value="Unassembled WGS sequence"/>
</dbReference>
<evidence type="ECO:0000313" key="1">
    <source>
        <dbReference type="EMBL" id="MDQ9170381.1"/>
    </source>
</evidence>
<comment type="caution">
    <text evidence="1">The sequence shown here is derived from an EMBL/GenBank/DDBJ whole genome shotgun (WGS) entry which is preliminary data.</text>
</comment>
<sequence length="47" mass="5103">MKIILFIFAAALALIAIHKARQKDWPAAAACAAVMVIDLWMAFSTKA</sequence>
<evidence type="ECO:0000313" key="2">
    <source>
        <dbReference type="Proteomes" id="UP001225596"/>
    </source>
</evidence>